<sequence length="44" mass="5055">MFKLPLSNRNVAAPEEETPEDHNDDKARPADDNDNDNDDDRRDS</sequence>
<dbReference type="AlphaFoldDB" id="A0A0F9S198"/>
<comment type="caution">
    <text evidence="2">The sequence shown here is derived from an EMBL/GenBank/DDBJ whole genome shotgun (WGS) entry which is preliminary data.</text>
</comment>
<gene>
    <name evidence="2" type="ORF">LCGC14_0510770</name>
</gene>
<dbReference type="EMBL" id="LAZR01000620">
    <property type="protein sequence ID" value="KKN62530.1"/>
    <property type="molecule type" value="Genomic_DNA"/>
</dbReference>
<proteinExistence type="predicted"/>
<feature type="region of interest" description="Disordered" evidence="1">
    <location>
        <begin position="1"/>
        <end position="44"/>
    </location>
</feature>
<feature type="compositionally biased region" description="Basic and acidic residues" evidence="1">
    <location>
        <begin position="20"/>
        <end position="31"/>
    </location>
</feature>
<evidence type="ECO:0000256" key="1">
    <source>
        <dbReference type="SAM" id="MobiDB-lite"/>
    </source>
</evidence>
<accession>A0A0F9S198</accession>
<evidence type="ECO:0000313" key="2">
    <source>
        <dbReference type="EMBL" id="KKN62530.1"/>
    </source>
</evidence>
<protein>
    <submittedName>
        <fullName evidence="2">Uncharacterized protein</fullName>
    </submittedName>
</protein>
<name>A0A0F9S198_9ZZZZ</name>
<reference evidence="2" key="1">
    <citation type="journal article" date="2015" name="Nature">
        <title>Complex archaea that bridge the gap between prokaryotes and eukaryotes.</title>
        <authorList>
            <person name="Spang A."/>
            <person name="Saw J.H."/>
            <person name="Jorgensen S.L."/>
            <person name="Zaremba-Niedzwiedzka K."/>
            <person name="Martijn J."/>
            <person name="Lind A.E."/>
            <person name="van Eijk R."/>
            <person name="Schleper C."/>
            <person name="Guy L."/>
            <person name="Ettema T.J."/>
        </authorList>
    </citation>
    <scope>NUCLEOTIDE SEQUENCE</scope>
</reference>
<organism evidence="2">
    <name type="scientific">marine sediment metagenome</name>
    <dbReference type="NCBI Taxonomy" id="412755"/>
    <lineage>
        <taxon>unclassified sequences</taxon>
        <taxon>metagenomes</taxon>
        <taxon>ecological metagenomes</taxon>
    </lineage>
</organism>